<gene>
    <name evidence="1" type="ORF">BLA17378_08658</name>
</gene>
<dbReference type="Pfam" id="PF01972">
    <property type="entry name" value="SDH_protease"/>
    <property type="match status" value="1"/>
</dbReference>
<dbReference type="Proteomes" id="UP000494120">
    <property type="component" value="Unassembled WGS sequence"/>
</dbReference>
<evidence type="ECO:0000313" key="1">
    <source>
        <dbReference type="EMBL" id="VWD50132.1"/>
    </source>
</evidence>
<reference evidence="1 2" key="1">
    <citation type="submission" date="2019-09" db="EMBL/GenBank/DDBJ databases">
        <authorList>
            <person name="Depoorter E."/>
        </authorList>
    </citation>
    <scope>NUCLEOTIDE SEQUENCE [LARGE SCALE GENOMIC DNA]</scope>
    <source>
        <strain evidence="1 2">R-17378</strain>
    </source>
</reference>
<evidence type="ECO:0008006" key="3">
    <source>
        <dbReference type="Google" id="ProtNLM"/>
    </source>
</evidence>
<dbReference type="InterPro" id="IPR002825">
    <property type="entry name" value="Pept_S49_ser-pept_pro"/>
</dbReference>
<evidence type="ECO:0000313" key="2">
    <source>
        <dbReference type="Proteomes" id="UP000494120"/>
    </source>
</evidence>
<dbReference type="InterPro" id="IPR029045">
    <property type="entry name" value="ClpP/crotonase-like_dom_sf"/>
</dbReference>
<dbReference type="SUPFAM" id="SSF52096">
    <property type="entry name" value="ClpP/crotonase"/>
    <property type="match status" value="1"/>
</dbReference>
<sequence>MANGNVRIFDETIRNQLQDYAAKLEAELSADVMYYNGEIHPALLVPFRHFIESLAKEADKRDALAIFLRTGGGSAQMVEKMVEITRFHYKSVYFIVPDFAFSAGTIWSMSGDKIFMDYSSSLGPIDPQVPVNGQYVPALGYLDRYEKLIQKSLSNTLSPAEYGIIQSQDQAMLASYEQARDLSVSLLKQWLVEYKFKDWVVHRTDPAKKGQQVTPEEKAERAEQIAKQLGDHKHWNSHGRMIGLNTVKNLLRLEVEDYSGNEKLRDLVRAYNDLFTDYCQRQNLPVALHSKNIF</sequence>
<dbReference type="EMBL" id="CABVQG010000087">
    <property type="protein sequence ID" value="VWD50132.1"/>
    <property type="molecule type" value="Genomic_DNA"/>
</dbReference>
<accession>A0ABY6Y7K3</accession>
<keyword evidence="2" id="KW-1185">Reference proteome</keyword>
<dbReference type="PANTHER" id="PTHR35984">
    <property type="entry name" value="PERIPLASMIC SERINE PROTEASE"/>
    <property type="match status" value="1"/>
</dbReference>
<name>A0ABY6Y7K3_9BURK</name>
<protein>
    <recommendedName>
        <fullName evidence="3">Serine dehydrogenasease</fullName>
    </recommendedName>
</protein>
<dbReference type="PANTHER" id="PTHR35984:SF1">
    <property type="entry name" value="PERIPLASMIC SERINE PROTEASE"/>
    <property type="match status" value="1"/>
</dbReference>
<proteinExistence type="predicted"/>
<dbReference type="RefSeq" id="WP_174963596.1">
    <property type="nucleotide sequence ID" value="NZ_CABVQG010000087.1"/>
</dbReference>
<comment type="caution">
    <text evidence="1">The sequence shown here is derived from an EMBL/GenBank/DDBJ whole genome shotgun (WGS) entry which is preliminary data.</text>
</comment>
<dbReference type="Gene3D" id="3.90.226.10">
    <property type="entry name" value="2-enoyl-CoA Hydratase, Chain A, domain 1"/>
    <property type="match status" value="1"/>
</dbReference>
<organism evidence="1 2">
    <name type="scientific">Burkholderia aenigmatica</name>
    <dbReference type="NCBI Taxonomy" id="2015348"/>
    <lineage>
        <taxon>Bacteria</taxon>
        <taxon>Pseudomonadati</taxon>
        <taxon>Pseudomonadota</taxon>
        <taxon>Betaproteobacteria</taxon>
        <taxon>Burkholderiales</taxon>
        <taxon>Burkholderiaceae</taxon>
        <taxon>Burkholderia</taxon>
        <taxon>Burkholderia cepacia complex</taxon>
    </lineage>
</organism>